<dbReference type="EMBL" id="GGEC01006110">
    <property type="protein sequence ID" value="MBW86593.1"/>
    <property type="molecule type" value="Transcribed_RNA"/>
</dbReference>
<evidence type="ECO:0000313" key="1">
    <source>
        <dbReference type="EMBL" id="MBW86593.1"/>
    </source>
</evidence>
<proteinExistence type="predicted"/>
<protein>
    <submittedName>
        <fullName evidence="1">Uncharacterized protein MANES_15G061300</fullName>
    </submittedName>
</protein>
<sequence>MIKDPLSPSLSCSSCAVNFSVSLSSTCPSITSFSVTFTTVTFSWASMLSTKSSCSKNGSLVSNNNGCLCPSSS</sequence>
<name>A0A2P2IZE4_RHIMU</name>
<accession>A0A2P2IZE4</accession>
<organism evidence="1">
    <name type="scientific">Rhizophora mucronata</name>
    <name type="common">Asiatic mangrove</name>
    <dbReference type="NCBI Taxonomy" id="61149"/>
    <lineage>
        <taxon>Eukaryota</taxon>
        <taxon>Viridiplantae</taxon>
        <taxon>Streptophyta</taxon>
        <taxon>Embryophyta</taxon>
        <taxon>Tracheophyta</taxon>
        <taxon>Spermatophyta</taxon>
        <taxon>Magnoliopsida</taxon>
        <taxon>eudicotyledons</taxon>
        <taxon>Gunneridae</taxon>
        <taxon>Pentapetalae</taxon>
        <taxon>rosids</taxon>
        <taxon>fabids</taxon>
        <taxon>Malpighiales</taxon>
        <taxon>Rhizophoraceae</taxon>
        <taxon>Rhizophora</taxon>
    </lineage>
</organism>
<dbReference type="AlphaFoldDB" id="A0A2P2IZE4"/>
<reference evidence="1" key="1">
    <citation type="submission" date="2018-02" db="EMBL/GenBank/DDBJ databases">
        <title>Rhizophora mucronata_Transcriptome.</title>
        <authorList>
            <person name="Meera S.P."/>
            <person name="Sreeshan A."/>
            <person name="Augustine A."/>
        </authorList>
    </citation>
    <scope>NUCLEOTIDE SEQUENCE</scope>
    <source>
        <tissue evidence="1">Leaf</tissue>
    </source>
</reference>